<reference evidence="1 2" key="1">
    <citation type="submission" date="2024-06" db="EMBL/GenBank/DDBJ databases">
        <title>The Natural Products Discovery Center: Release of the First 8490 Sequenced Strains for Exploring Actinobacteria Biosynthetic Diversity.</title>
        <authorList>
            <person name="Kalkreuter E."/>
            <person name="Kautsar S.A."/>
            <person name="Yang D."/>
            <person name="Bader C.D."/>
            <person name="Teijaro C.N."/>
            <person name="Fluegel L."/>
            <person name="Davis C.M."/>
            <person name="Simpson J.R."/>
            <person name="Lauterbach L."/>
            <person name="Steele A.D."/>
            <person name="Gui C."/>
            <person name="Meng S."/>
            <person name="Li G."/>
            <person name="Viehrig K."/>
            <person name="Ye F."/>
            <person name="Su P."/>
            <person name="Kiefer A.F."/>
            <person name="Nichols A."/>
            <person name="Cepeda A.J."/>
            <person name="Yan W."/>
            <person name="Fan B."/>
            <person name="Jiang Y."/>
            <person name="Adhikari A."/>
            <person name="Zheng C.-J."/>
            <person name="Schuster L."/>
            <person name="Cowan T.M."/>
            <person name="Smanski M.J."/>
            <person name="Chevrette M.G."/>
            <person name="De Carvalho L.P.S."/>
            <person name="Shen B."/>
        </authorList>
    </citation>
    <scope>NUCLEOTIDE SEQUENCE [LARGE SCALE GENOMIC DNA]</scope>
    <source>
        <strain evidence="1 2">NPDC048274</strain>
    </source>
</reference>
<sequence length="85" mass="8804">MTEQCVGHGGSRLPDGVGTAGQVSGFRRAGAAVRDWPVVDGPAVVLPVAGRASFIVGDRAREDLLDRAFAELPGDLLSPWTSQGC</sequence>
<organism evidence="1 2">
    <name type="scientific">Streptomyces griseoloalbus</name>
    <dbReference type="NCBI Taxonomy" id="67303"/>
    <lineage>
        <taxon>Bacteria</taxon>
        <taxon>Bacillati</taxon>
        <taxon>Actinomycetota</taxon>
        <taxon>Actinomycetes</taxon>
        <taxon>Kitasatosporales</taxon>
        <taxon>Streptomycetaceae</taxon>
        <taxon>Streptomyces</taxon>
    </lineage>
</organism>
<dbReference type="EMBL" id="JBEZLS010000019">
    <property type="protein sequence ID" value="MEU9354138.1"/>
    <property type="molecule type" value="Genomic_DNA"/>
</dbReference>
<evidence type="ECO:0000313" key="1">
    <source>
        <dbReference type="EMBL" id="MEU9354138.1"/>
    </source>
</evidence>
<evidence type="ECO:0000313" key="2">
    <source>
        <dbReference type="Proteomes" id="UP001551582"/>
    </source>
</evidence>
<accession>A0ABV3EAF8</accession>
<name>A0ABV3EAF8_9ACTN</name>
<gene>
    <name evidence="1" type="ORF">AB0D65_25000</name>
</gene>
<keyword evidence="2" id="KW-1185">Reference proteome</keyword>
<proteinExistence type="predicted"/>
<comment type="caution">
    <text evidence="1">The sequence shown here is derived from an EMBL/GenBank/DDBJ whole genome shotgun (WGS) entry which is preliminary data.</text>
</comment>
<dbReference type="Proteomes" id="UP001551582">
    <property type="component" value="Unassembled WGS sequence"/>
</dbReference>
<protein>
    <submittedName>
        <fullName evidence="1">Uncharacterized protein</fullName>
    </submittedName>
</protein>
<dbReference type="RefSeq" id="WP_359984944.1">
    <property type="nucleotide sequence ID" value="NZ_JBEZLS010000019.1"/>
</dbReference>